<feature type="region of interest" description="Disordered" evidence="1">
    <location>
        <begin position="525"/>
        <end position="577"/>
    </location>
</feature>
<organism evidence="2 3">
    <name type="scientific">Tanacetum coccineum</name>
    <dbReference type="NCBI Taxonomy" id="301880"/>
    <lineage>
        <taxon>Eukaryota</taxon>
        <taxon>Viridiplantae</taxon>
        <taxon>Streptophyta</taxon>
        <taxon>Embryophyta</taxon>
        <taxon>Tracheophyta</taxon>
        <taxon>Spermatophyta</taxon>
        <taxon>Magnoliopsida</taxon>
        <taxon>eudicotyledons</taxon>
        <taxon>Gunneridae</taxon>
        <taxon>Pentapetalae</taxon>
        <taxon>asterids</taxon>
        <taxon>campanulids</taxon>
        <taxon>Asterales</taxon>
        <taxon>Asteraceae</taxon>
        <taxon>Asteroideae</taxon>
        <taxon>Anthemideae</taxon>
        <taxon>Anthemidinae</taxon>
        <taxon>Tanacetum</taxon>
    </lineage>
</organism>
<comment type="caution">
    <text evidence="2">The sequence shown here is derived from an EMBL/GenBank/DDBJ whole genome shotgun (WGS) entry which is preliminary data.</text>
</comment>
<feature type="compositionally biased region" description="Basic and acidic residues" evidence="1">
    <location>
        <begin position="929"/>
        <end position="939"/>
    </location>
</feature>
<protein>
    <recommendedName>
        <fullName evidence="4">Reverse transcriptase Ty1/copia-type domain-containing protein</fullName>
    </recommendedName>
</protein>
<evidence type="ECO:0000313" key="3">
    <source>
        <dbReference type="Proteomes" id="UP001151760"/>
    </source>
</evidence>
<reference evidence="2" key="1">
    <citation type="journal article" date="2022" name="Int. J. Mol. Sci.">
        <title>Draft Genome of Tanacetum Coccineum: Genomic Comparison of Closely Related Tanacetum-Family Plants.</title>
        <authorList>
            <person name="Yamashiro T."/>
            <person name="Shiraishi A."/>
            <person name="Nakayama K."/>
            <person name="Satake H."/>
        </authorList>
    </citation>
    <scope>NUCLEOTIDE SEQUENCE</scope>
</reference>
<feature type="region of interest" description="Disordered" evidence="1">
    <location>
        <begin position="143"/>
        <end position="265"/>
    </location>
</feature>
<feature type="compositionally biased region" description="Polar residues" evidence="1">
    <location>
        <begin position="531"/>
        <end position="543"/>
    </location>
</feature>
<accession>A0ABQ4Y7Y0</accession>
<feature type="compositionally biased region" description="Basic and acidic residues" evidence="1">
    <location>
        <begin position="958"/>
        <end position="987"/>
    </location>
</feature>
<feature type="compositionally biased region" description="Basic and acidic residues" evidence="1">
    <location>
        <begin position="891"/>
        <end position="910"/>
    </location>
</feature>
<feature type="compositionally biased region" description="Polar residues" evidence="1">
    <location>
        <begin position="944"/>
        <end position="956"/>
    </location>
</feature>
<feature type="region of interest" description="Disordered" evidence="1">
    <location>
        <begin position="716"/>
        <end position="739"/>
    </location>
</feature>
<keyword evidence="3" id="KW-1185">Reference proteome</keyword>
<evidence type="ECO:0000256" key="1">
    <source>
        <dbReference type="SAM" id="MobiDB-lite"/>
    </source>
</evidence>
<reference evidence="2" key="2">
    <citation type="submission" date="2022-01" db="EMBL/GenBank/DDBJ databases">
        <authorList>
            <person name="Yamashiro T."/>
            <person name="Shiraishi A."/>
            <person name="Satake H."/>
            <person name="Nakayama K."/>
        </authorList>
    </citation>
    <scope>NUCLEOTIDE SEQUENCE</scope>
</reference>
<feature type="compositionally biased region" description="Basic and acidic residues" evidence="1">
    <location>
        <begin position="544"/>
        <end position="565"/>
    </location>
</feature>
<evidence type="ECO:0000313" key="2">
    <source>
        <dbReference type="EMBL" id="GJS73798.1"/>
    </source>
</evidence>
<sequence>MMMVMASGGVESRVRESDGGDRIDREMGRIFGVGRKSSPETFSAVVVVVAGLRELAGEVEWEREINWECGVWFQDKRNKPMTYAQQREYMRTFVKNQSSTIYTTGWTMKHVRSFSDDQLKDEFDKIRHAVANLHTQYLRRSLKRQGADLEQPDSKKSKSTEPQKTSVPAASRPSSAGVTPDVHQSPFVDTPPATPPHSPKASSHPDVTPDTSKQPSVAPTPPSGFSATPTVTRTSGPRTRNQSSAAGIKTYSTRRKSLGSRKMSSSEVDLNAADTFFIKVLCDDDSDDSDGDTNPHYWHAFAAWEIVPTGLGDVNALYFTDKSSKYFTHLREILHLLDRQDLSKLYGMVVKHYEAKPIAGAGMMLRGRSPYTPYPLLASTMKKMLKHKLEVEITVASPEQTATGKDTSNPFMAVMTCQKSYSSSTYYDSCSESGKWFQSSMDLTLSGPCFVADSTYLKVAFGVGFKMLLFNPLVFSTKDLSRNLKLTASNSSLGEDFPTGKDNSIVSTGSTKVIPAVLYNLNRRKDLSRAGPTSNNEPQSSSDAGKKDDEGVNKESGIDDRERPENSTQDVNTARPCINTASTNVNIVMSNITTTYLVPSTPNTRIHKDHSLDHVIGDVQSSVKTRRMTKTKNEQGFISAVYEGKTHKYLHTCLFACFLSQEEPKKVCTLVDLPHGKRAIGTKWVYRNKKDERVLWGDLKVMFEPDVERSKDAEMTNANQGGAEQQNVSQESGYDSSMSSDFTNKLLNLDNNPPRLDETSIQTSSLFTVLVTTIPEITSTTTVPSPPPFFNPLQQEATPTTTPTTSKATTLTPALPNFTSIFKFNERVSNLEKDLSKMKQVTNVATLVIEKNVTESLEVAILTSLFIEEESRRQRKISRPLRWIRPRDEKRKLRKEAEPSRDSRSKEKKSSSTSKDASKSQHKSFGKSTHAEEPSHTIKDLGVQQDQELDTGNNNEQPDDKEVTKADWFKKPERTLTPDPDWSKRQHVDFRPPQTWISQVAHAEEPPTSFDELNDTSFDFTTFVMNHLEEIEVRRDDQKLYTFREGDFKRLLLQDIEDMLLLLVQQNLTNLIIDERYGLNVALRMTNLKNRTTYTAYSDPKGVIYKDQMNRNILMRADELHKFSDGTLDDVWSALHDSASGIRMEYLPMKKWSNSEKKRARVMVQDIDKQLYQRRLVRNLEKFVGGREYGNEATGKDNMTLSYFVSTYFRASFIVGIKSLLEVTAVKISLLEDMDSESVHMVAASKVPMLKPGEFEI</sequence>
<dbReference type="EMBL" id="BQNB010010181">
    <property type="protein sequence ID" value="GJS73798.1"/>
    <property type="molecule type" value="Genomic_DNA"/>
</dbReference>
<gene>
    <name evidence="2" type="ORF">Tco_0706639</name>
</gene>
<feature type="compositionally biased region" description="Polar residues" evidence="1">
    <location>
        <begin position="209"/>
        <end position="245"/>
    </location>
</feature>
<feature type="compositionally biased region" description="Polar residues" evidence="1">
    <location>
        <begin position="162"/>
        <end position="177"/>
    </location>
</feature>
<name>A0ABQ4Y7Y0_9ASTR</name>
<feature type="region of interest" description="Disordered" evidence="1">
    <location>
        <begin position="891"/>
        <end position="987"/>
    </location>
</feature>
<dbReference type="Proteomes" id="UP001151760">
    <property type="component" value="Unassembled WGS sequence"/>
</dbReference>
<evidence type="ECO:0008006" key="4">
    <source>
        <dbReference type="Google" id="ProtNLM"/>
    </source>
</evidence>
<feature type="compositionally biased region" description="Basic and acidic residues" evidence="1">
    <location>
        <begin position="152"/>
        <end position="161"/>
    </location>
</feature>
<proteinExistence type="predicted"/>